<dbReference type="EMBL" id="RJUK01000001">
    <property type="protein sequence ID" value="ROQ20149.1"/>
    <property type="molecule type" value="Genomic_DNA"/>
</dbReference>
<evidence type="ECO:0000256" key="3">
    <source>
        <dbReference type="ARBA" id="ARBA00034247"/>
    </source>
</evidence>
<evidence type="ECO:0000256" key="1">
    <source>
        <dbReference type="ARBA" id="ARBA00001946"/>
    </source>
</evidence>
<evidence type="ECO:0000256" key="2">
    <source>
        <dbReference type="ARBA" id="ARBA00012528"/>
    </source>
</evidence>
<keyword evidence="4" id="KW-1133">Transmembrane helix</keyword>
<accession>A0A3N1NWD9</accession>
<keyword evidence="4" id="KW-0812">Transmembrane</keyword>
<dbReference type="Gene3D" id="3.30.70.270">
    <property type="match status" value="1"/>
</dbReference>
<dbReference type="PROSITE" id="PS50887">
    <property type="entry name" value="GGDEF"/>
    <property type="match status" value="1"/>
</dbReference>
<comment type="cofactor">
    <cofactor evidence="1">
        <name>Mg(2+)</name>
        <dbReference type="ChEBI" id="CHEBI:18420"/>
    </cofactor>
</comment>
<dbReference type="SUPFAM" id="SSF55073">
    <property type="entry name" value="Nucleotide cyclase"/>
    <property type="match status" value="1"/>
</dbReference>
<gene>
    <name evidence="6" type="ORF">EDC38_0747</name>
</gene>
<sequence length="440" mass="49614">MTQGTHTSKGLLRRAGTGFGVEIVVLIFALISVGLMAWQHWGMNLVMPIASENGNPGWVEDDRSENGNSIVHYQQNDAYHMQCEIRTAITYPFCNLFTALNPEDQSVDLTQYTTLHLDLSHQSSTRDSLRIYLNHFFAPDDQVWFPYKSNQQVINPREGRHSYTLKLDEFYVPPWWVYASDLPAEQTTPQLTNVRHLVLSTGDSSIPRKVSLILHHAELRGKWISANALYRGLIWAWMLLALLYFSYRAVRYSHEAKAKHAETEQLRAVNRLLDLKSKRFEDLATHDTLTGLYNRAGLRPHLQEAVADYKKTQLPFSVLMIDLDHFKAINDSYGHDEGDRILKAFAQLISERCRHSDIPARWGGEEFVVVCKGSSAKAAKVLADDLCRTAREAELGKGYVVTCSIGVSEVSGTGISALFKRADTALYQAKNSGRDQVAVA</sequence>
<dbReference type="InterPro" id="IPR043128">
    <property type="entry name" value="Rev_trsase/Diguanyl_cyclase"/>
</dbReference>
<dbReference type="PANTHER" id="PTHR45138:SF9">
    <property type="entry name" value="DIGUANYLATE CYCLASE DGCM-RELATED"/>
    <property type="match status" value="1"/>
</dbReference>
<feature type="domain" description="GGDEF" evidence="5">
    <location>
        <begin position="314"/>
        <end position="440"/>
    </location>
</feature>
<feature type="transmembrane region" description="Helical" evidence="4">
    <location>
        <begin position="19"/>
        <end position="38"/>
    </location>
</feature>
<keyword evidence="4" id="KW-0472">Membrane</keyword>
<evidence type="ECO:0000256" key="4">
    <source>
        <dbReference type="SAM" id="Phobius"/>
    </source>
</evidence>
<reference evidence="6 7" key="1">
    <citation type="submission" date="2018-11" db="EMBL/GenBank/DDBJ databases">
        <title>Genomic Encyclopedia of Type Strains, Phase IV (KMG-IV): sequencing the most valuable type-strain genomes for metagenomic binning, comparative biology and taxonomic classification.</title>
        <authorList>
            <person name="Goeker M."/>
        </authorList>
    </citation>
    <scope>NUCLEOTIDE SEQUENCE [LARGE SCALE GENOMIC DNA]</scope>
    <source>
        <strain evidence="6 7">DSM 16974</strain>
    </source>
</reference>
<dbReference type="EC" id="2.7.7.65" evidence="2"/>
<dbReference type="OrthoDB" id="9803824at2"/>
<dbReference type="InterPro" id="IPR029787">
    <property type="entry name" value="Nucleotide_cyclase"/>
</dbReference>
<dbReference type="Proteomes" id="UP000273643">
    <property type="component" value="Unassembled WGS sequence"/>
</dbReference>
<comment type="caution">
    <text evidence="6">The sequence shown here is derived from an EMBL/GenBank/DDBJ whole genome shotgun (WGS) entry which is preliminary data.</text>
</comment>
<evidence type="ECO:0000259" key="5">
    <source>
        <dbReference type="PROSITE" id="PS50887"/>
    </source>
</evidence>
<dbReference type="InterPro" id="IPR000160">
    <property type="entry name" value="GGDEF_dom"/>
</dbReference>
<dbReference type="CDD" id="cd01949">
    <property type="entry name" value="GGDEF"/>
    <property type="match status" value="1"/>
</dbReference>
<dbReference type="AlphaFoldDB" id="A0A3N1NWD9"/>
<dbReference type="InterPro" id="IPR050469">
    <property type="entry name" value="Diguanylate_Cyclase"/>
</dbReference>
<dbReference type="PANTHER" id="PTHR45138">
    <property type="entry name" value="REGULATORY COMPONENTS OF SENSORY TRANSDUCTION SYSTEM"/>
    <property type="match status" value="1"/>
</dbReference>
<dbReference type="GO" id="GO:0043709">
    <property type="term" value="P:cell adhesion involved in single-species biofilm formation"/>
    <property type="evidence" value="ECO:0007669"/>
    <property type="project" value="TreeGrafter"/>
</dbReference>
<dbReference type="GO" id="GO:0005886">
    <property type="term" value="C:plasma membrane"/>
    <property type="evidence" value="ECO:0007669"/>
    <property type="project" value="TreeGrafter"/>
</dbReference>
<proteinExistence type="predicted"/>
<evidence type="ECO:0000313" key="7">
    <source>
        <dbReference type="Proteomes" id="UP000273643"/>
    </source>
</evidence>
<name>A0A3N1NWD9_9GAMM</name>
<dbReference type="FunFam" id="3.30.70.270:FF:000001">
    <property type="entry name" value="Diguanylate cyclase domain protein"/>
    <property type="match status" value="1"/>
</dbReference>
<keyword evidence="7" id="KW-1185">Reference proteome</keyword>
<organism evidence="6 7">
    <name type="scientific">Marinimicrobium koreense</name>
    <dbReference type="NCBI Taxonomy" id="306545"/>
    <lineage>
        <taxon>Bacteria</taxon>
        <taxon>Pseudomonadati</taxon>
        <taxon>Pseudomonadota</taxon>
        <taxon>Gammaproteobacteria</taxon>
        <taxon>Cellvibrionales</taxon>
        <taxon>Cellvibrionaceae</taxon>
        <taxon>Marinimicrobium</taxon>
    </lineage>
</organism>
<dbReference type="Pfam" id="PF00990">
    <property type="entry name" value="GGDEF"/>
    <property type="match status" value="1"/>
</dbReference>
<dbReference type="GO" id="GO:0052621">
    <property type="term" value="F:diguanylate cyclase activity"/>
    <property type="evidence" value="ECO:0007669"/>
    <property type="project" value="UniProtKB-EC"/>
</dbReference>
<dbReference type="SMART" id="SM00267">
    <property type="entry name" value="GGDEF"/>
    <property type="match status" value="1"/>
</dbReference>
<protein>
    <recommendedName>
        <fullName evidence="2">diguanylate cyclase</fullName>
        <ecNumber evidence="2">2.7.7.65</ecNumber>
    </recommendedName>
</protein>
<dbReference type="NCBIfam" id="TIGR00254">
    <property type="entry name" value="GGDEF"/>
    <property type="match status" value="1"/>
</dbReference>
<dbReference type="GO" id="GO:1902201">
    <property type="term" value="P:negative regulation of bacterial-type flagellum-dependent cell motility"/>
    <property type="evidence" value="ECO:0007669"/>
    <property type="project" value="TreeGrafter"/>
</dbReference>
<comment type="catalytic activity">
    <reaction evidence="3">
        <text>2 GTP = 3',3'-c-di-GMP + 2 diphosphate</text>
        <dbReference type="Rhea" id="RHEA:24898"/>
        <dbReference type="ChEBI" id="CHEBI:33019"/>
        <dbReference type="ChEBI" id="CHEBI:37565"/>
        <dbReference type="ChEBI" id="CHEBI:58805"/>
        <dbReference type="EC" id="2.7.7.65"/>
    </reaction>
</comment>
<feature type="transmembrane region" description="Helical" evidence="4">
    <location>
        <begin position="228"/>
        <end position="247"/>
    </location>
</feature>
<evidence type="ECO:0000313" key="6">
    <source>
        <dbReference type="EMBL" id="ROQ20149.1"/>
    </source>
</evidence>